<comment type="similarity">
    <text evidence="1">Belongs to the short-chain dehydrogenases/reductases (SDR) family.</text>
</comment>
<dbReference type="Gene3D" id="3.40.50.720">
    <property type="entry name" value="NAD(P)-binding Rossmann-like Domain"/>
    <property type="match status" value="1"/>
</dbReference>
<dbReference type="HOGENOM" id="CLU_010194_2_6_1"/>
<evidence type="ECO:0008006" key="8">
    <source>
        <dbReference type="Google" id="ProtNLM"/>
    </source>
</evidence>
<feature type="compositionally biased region" description="Acidic residues" evidence="4">
    <location>
        <begin position="247"/>
        <end position="256"/>
    </location>
</feature>
<protein>
    <recommendedName>
        <fullName evidence="8">Short-chain dehydrogenase</fullName>
    </recommendedName>
</protein>
<dbReference type="InterPro" id="IPR020904">
    <property type="entry name" value="Sc_DH/Rdtase_CS"/>
</dbReference>
<evidence type="ECO:0000313" key="6">
    <source>
        <dbReference type="EnsemblFungi" id="EJT69480"/>
    </source>
</evidence>
<evidence type="ECO:0000256" key="4">
    <source>
        <dbReference type="SAM" id="MobiDB-lite"/>
    </source>
</evidence>
<keyword evidence="7" id="KW-1185">Reference proteome</keyword>
<name>J3PHW8_GAET3</name>
<reference evidence="5" key="3">
    <citation type="submission" date="2010-09" db="EMBL/GenBank/DDBJ databases">
        <title>Annotation of Gaeumannomyces graminis var. tritici R3-111a-1.</title>
        <authorList>
            <consortium name="The Broad Institute Genome Sequencing Platform"/>
            <person name="Ma L.-J."/>
            <person name="Dead R."/>
            <person name="Young S.K."/>
            <person name="Zeng Q."/>
            <person name="Gargeya S."/>
            <person name="Fitzgerald M."/>
            <person name="Haas B."/>
            <person name="Abouelleil A."/>
            <person name="Alvarado L."/>
            <person name="Arachchi H.M."/>
            <person name="Berlin A."/>
            <person name="Brown A."/>
            <person name="Chapman S.B."/>
            <person name="Chen Z."/>
            <person name="Dunbar C."/>
            <person name="Freedman E."/>
            <person name="Gearin G."/>
            <person name="Gellesch M."/>
            <person name="Goldberg J."/>
            <person name="Griggs A."/>
            <person name="Gujja S."/>
            <person name="Heiman D."/>
            <person name="Howarth C."/>
            <person name="Larson L."/>
            <person name="Lui A."/>
            <person name="MacDonald P.J.P."/>
            <person name="Mehta T."/>
            <person name="Montmayeur A."/>
            <person name="Murphy C."/>
            <person name="Neiman D."/>
            <person name="Pearson M."/>
            <person name="Priest M."/>
            <person name="Roberts A."/>
            <person name="Saif S."/>
            <person name="Shea T."/>
            <person name="Shenoy N."/>
            <person name="Sisk P."/>
            <person name="Stolte C."/>
            <person name="Sykes S."/>
            <person name="Yandava C."/>
            <person name="Wortman J."/>
            <person name="Nusbaum C."/>
            <person name="Birren B."/>
        </authorList>
    </citation>
    <scope>NUCLEOTIDE SEQUENCE</scope>
    <source>
        <strain evidence="5">R3-111a-1</strain>
    </source>
</reference>
<dbReference type="AlphaFoldDB" id="J3PHW8"/>
<dbReference type="InterPro" id="IPR002347">
    <property type="entry name" value="SDR_fam"/>
</dbReference>
<reference evidence="7" key="1">
    <citation type="submission" date="2010-07" db="EMBL/GenBank/DDBJ databases">
        <title>The genome sequence of Gaeumannomyces graminis var. tritici strain R3-111a-1.</title>
        <authorList>
            <consortium name="The Broad Institute Genome Sequencing Platform"/>
            <person name="Ma L.-J."/>
            <person name="Dead R."/>
            <person name="Young S."/>
            <person name="Zeng Q."/>
            <person name="Koehrsen M."/>
            <person name="Alvarado L."/>
            <person name="Berlin A."/>
            <person name="Chapman S.B."/>
            <person name="Chen Z."/>
            <person name="Freedman E."/>
            <person name="Gellesch M."/>
            <person name="Goldberg J."/>
            <person name="Griggs A."/>
            <person name="Gujja S."/>
            <person name="Heilman E.R."/>
            <person name="Heiman D."/>
            <person name="Hepburn T."/>
            <person name="Howarth C."/>
            <person name="Jen D."/>
            <person name="Larson L."/>
            <person name="Mehta T."/>
            <person name="Neiman D."/>
            <person name="Pearson M."/>
            <person name="Roberts A."/>
            <person name="Saif S."/>
            <person name="Shea T."/>
            <person name="Shenoy N."/>
            <person name="Sisk P."/>
            <person name="Stolte C."/>
            <person name="Sykes S."/>
            <person name="Walk T."/>
            <person name="White J."/>
            <person name="Yandava C."/>
            <person name="Haas B."/>
            <person name="Nusbaum C."/>
            <person name="Birren B."/>
        </authorList>
    </citation>
    <scope>NUCLEOTIDE SEQUENCE [LARGE SCALE GENOMIC DNA]</scope>
    <source>
        <strain evidence="7">R3-111a-1</strain>
    </source>
</reference>
<dbReference type="PANTHER" id="PTHR43669">
    <property type="entry name" value="5-KETO-D-GLUCONATE 5-REDUCTASE"/>
    <property type="match status" value="1"/>
</dbReference>
<dbReference type="OrthoDB" id="37659at2759"/>
<reference evidence="6" key="5">
    <citation type="submission" date="2018-04" db="UniProtKB">
        <authorList>
            <consortium name="EnsemblFungi"/>
        </authorList>
    </citation>
    <scope>IDENTIFICATION</scope>
    <source>
        <strain evidence="6">R3-111a-1</strain>
    </source>
</reference>
<dbReference type="EnsemblFungi" id="EJT69480">
    <property type="protein sequence ID" value="EJT69480"/>
    <property type="gene ID" value="GGTG_13099"/>
</dbReference>
<dbReference type="GeneID" id="20353557"/>
<evidence type="ECO:0000256" key="2">
    <source>
        <dbReference type="ARBA" id="ARBA00022857"/>
    </source>
</evidence>
<evidence type="ECO:0000256" key="3">
    <source>
        <dbReference type="ARBA" id="ARBA00023002"/>
    </source>
</evidence>
<dbReference type="Pfam" id="PF00106">
    <property type="entry name" value="adh_short"/>
    <property type="match status" value="1"/>
</dbReference>
<reference evidence="6" key="4">
    <citation type="journal article" date="2015" name="G3 (Bethesda)">
        <title>Genome sequences of three phytopathogenic species of the Magnaporthaceae family of fungi.</title>
        <authorList>
            <person name="Okagaki L.H."/>
            <person name="Nunes C.C."/>
            <person name="Sailsbery J."/>
            <person name="Clay B."/>
            <person name="Brown D."/>
            <person name="John T."/>
            <person name="Oh Y."/>
            <person name="Young N."/>
            <person name="Fitzgerald M."/>
            <person name="Haas B.J."/>
            <person name="Zeng Q."/>
            <person name="Young S."/>
            <person name="Adiconis X."/>
            <person name="Fan L."/>
            <person name="Levin J.Z."/>
            <person name="Mitchell T.K."/>
            <person name="Okubara P.A."/>
            <person name="Farman M.L."/>
            <person name="Kohn L.M."/>
            <person name="Birren B."/>
            <person name="Ma L.-J."/>
            <person name="Dean R.A."/>
        </authorList>
    </citation>
    <scope>NUCLEOTIDE SEQUENCE</scope>
    <source>
        <strain evidence="6">R3-111a-1</strain>
    </source>
</reference>
<dbReference type="InterPro" id="IPR036291">
    <property type="entry name" value="NAD(P)-bd_dom_sf"/>
</dbReference>
<dbReference type="Proteomes" id="UP000006039">
    <property type="component" value="Unassembled WGS sequence"/>
</dbReference>
<evidence type="ECO:0000256" key="1">
    <source>
        <dbReference type="ARBA" id="ARBA00006484"/>
    </source>
</evidence>
<dbReference type="SUPFAM" id="SSF51735">
    <property type="entry name" value="NAD(P)-binding Rossmann-fold domains"/>
    <property type="match status" value="1"/>
</dbReference>
<dbReference type="PRINTS" id="PR00081">
    <property type="entry name" value="GDHRDH"/>
</dbReference>
<dbReference type="RefSeq" id="XP_009229265.1">
    <property type="nucleotide sequence ID" value="XM_009231001.1"/>
</dbReference>
<keyword evidence="3" id="KW-0560">Oxidoreductase</keyword>
<evidence type="ECO:0000313" key="5">
    <source>
        <dbReference type="EMBL" id="EJT69480.1"/>
    </source>
</evidence>
<dbReference type="eggNOG" id="KOG1205">
    <property type="taxonomic scope" value="Eukaryota"/>
</dbReference>
<feature type="region of interest" description="Disordered" evidence="4">
    <location>
        <begin position="246"/>
        <end position="266"/>
    </location>
</feature>
<keyword evidence="2" id="KW-0521">NADP</keyword>
<dbReference type="STRING" id="644352.J3PHW8"/>
<sequence>MPFPYKTVLVTGATSGIGRALAERMVANGIFVVAVGRRRDRLDELAARHGPEKLAVEQHDVADLASLEGWAKDITTKYPSLDCIVLNAGVQNTTDFTRALTDDGGGAAADLAATVASETALNYLSPVQTTAHFLPHLSLRVASGSPAAIVLVSSGLALVPMARCASYCATKAALHSFAWTLRSQLRHHHHHSSGNGRRPGIRVVEIVPPAVRTELHSRQPDLVAAGLGDFGMALADFTDEAWAGLTADDEDDEDRDEIIVGPTRDKLHAVEEPRRAAFRHFDKLMRESDNKA</sequence>
<dbReference type="PANTHER" id="PTHR43669:SF11">
    <property type="entry name" value="SHORT-CHAIN DEHYDROGENASE_OXIDOREDUCTASE"/>
    <property type="match status" value="1"/>
</dbReference>
<dbReference type="PROSITE" id="PS00061">
    <property type="entry name" value="ADH_SHORT"/>
    <property type="match status" value="1"/>
</dbReference>
<dbReference type="GO" id="GO:0016491">
    <property type="term" value="F:oxidoreductase activity"/>
    <property type="evidence" value="ECO:0007669"/>
    <property type="project" value="UniProtKB-KW"/>
</dbReference>
<dbReference type="EMBL" id="GL385404">
    <property type="protein sequence ID" value="EJT69480.1"/>
    <property type="molecule type" value="Genomic_DNA"/>
</dbReference>
<organism evidence="5">
    <name type="scientific">Gaeumannomyces tritici (strain R3-111a-1)</name>
    <name type="common">Wheat and barley take-all root rot fungus</name>
    <name type="synonym">Gaeumannomyces graminis var. tritici</name>
    <dbReference type="NCBI Taxonomy" id="644352"/>
    <lineage>
        <taxon>Eukaryota</taxon>
        <taxon>Fungi</taxon>
        <taxon>Dikarya</taxon>
        <taxon>Ascomycota</taxon>
        <taxon>Pezizomycotina</taxon>
        <taxon>Sordariomycetes</taxon>
        <taxon>Sordariomycetidae</taxon>
        <taxon>Magnaporthales</taxon>
        <taxon>Magnaporthaceae</taxon>
        <taxon>Gaeumannomyces</taxon>
    </lineage>
</organism>
<evidence type="ECO:0000313" key="7">
    <source>
        <dbReference type="Proteomes" id="UP000006039"/>
    </source>
</evidence>
<reference evidence="5" key="2">
    <citation type="submission" date="2010-07" db="EMBL/GenBank/DDBJ databases">
        <authorList>
            <consortium name="The Broad Institute Genome Sequencing Platform"/>
            <consortium name="Broad Institute Genome Sequencing Center for Infectious Disease"/>
            <person name="Ma L.-J."/>
            <person name="Dead R."/>
            <person name="Young S."/>
            <person name="Zeng Q."/>
            <person name="Koehrsen M."/>
            <person name="Alvarado L."/>
            <person name="Berlin A."/>
            <person name="Chapman S.B."/>
            <person name="Chen Z."/>
            <person name="Freedman E."/>
            <person name="Gellesch M."/>
            <person name="Goldberg J."/>
            <person name="Griggs A."/>
            <person name="Gujja S."/>
            <person name="Heilman E.R."/>
            <person name="Heiman D."/>
            <person name="Hepburn T."/>
            <person name="Howarth C."/>
            <person name="Jen D."/>
            <person name="Larson L."/>
            <person name="Mehta T."/>
            <person name="Neiman D."/>
            <person name="Pearson M."/>
            <person name="Roberts A."/>
            <person name="Saif S."/>
            <person name="Shea T."/>
            <person name="Shenoy N."/>
            <person name="Sisk P."/>
            <person name="Stolte C."/>
            <person name="Sykes S."/>
            <person name="Walk T."/>
            <person name="White J."/>
            <person name="Yandava C."/>
            <person name="Haas B."/>
            <person name="Nusbaum C."/>
            <person name="Birren B."/>
        </authorList>
    </citation>
    <scope>NUCLEOTIDE SEQUENCE</scope>
    <source>
        <strain evidence="5">R3-111a-1</strain>
    </source>
</reference>
<accession>J3PHW8</accession>
<dbReference type="VEuPathDB" id="FungiDB:GGTG_13099"/>
<proteinExistence type="inferred from homology"/>
<gene>
    <name evidence="6" type="primary">20353557</name>
    <name evidence="5" type="ORF">GGTG_13099</name>
</gene>